<keyword evidence="3" id="KW-1185">Reference proteome</keyword>
<evidence type="ECO:0000313" key="2">
    <source>
        <dbReference type="EMBL" id="TWU34882.1"/>
    </source>
</evidence>
<dbReference type="OrthoDB" id="9920337at2"/>
<dbReference type="AlphaFoldDB" id="A0A5C6DDQ8"/>
<evidence type="ECO:0000256" key="1">
    <source>
        <dbReference type="SAM" id="Phobius"/>
    </source>
</evidence>
<feature type="transmembrane region" description="Helical" evidence="1">
    <location>
        <begin position="91"/>
        <end position="115"/>
    </location>
</feature>
<dbReference type="Proteomes" id="UP000319143">
    <property type="component" value="Unassembled WGS sequence"/>
</dbReference>
<organism evidence="2 3">
    <name type="scientific">Novipirellula artificiosorum</name>
    <dbReference type="NCBI Taxonomy" id="2528016"/>
    <lineage>
        <taxon>Bacteria</taxon>
        <taxon>Pseudomonadati</taxon>
        <taxon>Planctomycetota</taxon>
        <taxon>Planctomycetia</taxon>
        <taxon>Pirellulales</taxon>
        <taxon>Pirellulaceae</taxon>
        <taxon>Novipirellula</taxon>
    </lineage>
</organism>
<accession>A0A5C6DDQ8</accession>
<keyword evidence="1" id="KW-0472">Membrane</keyword>
<comment type="caution">
    <text evidence="2">The sequence shown here is derived from an EMBL/GenBank/DDBJ whole genome shotgun (WGS) entry which is preliminary data.</text>
</comment>
<evidence type="ECO:0000313" key="3">
    <source>
        <dbReference type="Proteomes" id="UP000319143"/>
    </source>
</evidence>
<gene>
    <name evidence="2" type="ORF">Poly41_40250</name>
</gene>
<dbReference type="EMBL" id="SJPV01000007">
    <property type="protein sequence ID" value="TWU34882.1"/>
    <property type="molecule type" value="Genomic_DNA"/>
</dbReference>
<sequence>MALAANGQGFCKVIHTENGRTTTRRIHTMMIQATDGRCHYLSGESLPDSISLFSGIPYRGAHIAEVLLNPKKAQASPLIPESSGWLSKRDVFVGVLGVFIYVLTMLLAEAAASALS</sequence>
<keyword evidence="1" id="KW-1133">Transmembrane helix</keyword>
<proteinExistence type="predicted"/>
<protein>
    <submittedName>
        <fullName evidence="2">Uncharacterized protein</fullName>
    </submittedName>
</protein>
<keyword evidence="1" id="KW-0812">Transmembrane</keyword>
<name>A0A5C6DDQ8_9BACT</name>
<dbReference type="RefSeq" id="WP_146528319.1">
    <property type="nucleotide sequence ID" value="NZ_SJPV01000007.1"/>
</dbReference>
<reference evidence="2 3" key="1">
    <citation type="submission" date="2019-02" db="EMBL/GenBank/DDBJ databases">
        <title>Deep-cultivation of Planctomycetes and their phenomic and genomic characterization uncovers novel biology.</title>
        <authorList>
            <person name="Wiegand S."/>
            <person name="Jogler M."/>
            <person name="Boedeker C."/>
            <person name="Pinto D."/>
            <person name="Vollmers J."/>
            <person name="Rivas-Marin E."/>
            <person name="Kohn T."/>
            <person name="Peeters S.H."/>
            <person name="Heuer A."/>
            <person name="Rast P."/>
            <person name="Oberbeckmann S."/>
            <person name="Bunk B."/>
            <person name="Jeske O."/>
            <person name="Meyerdierks A."/>
            <person name="Storesund J.E."/>
            <person name="Kallscheuer N."/>
            <person name="Luecker S."/>
            <person name="Lage O.M."/>
            <person name="Pohl T."/>
            <person name="Merkel B.J."/>
            <person name="Hornburger P."/>
            <person name="Mueller R.-W."/>
            <person name="Bruemmer F."/>
            <person name="Labrenz M."/>
            <person name="Spormann A.M."/>
            <person name="Op Den Camp H."/>
            <person name="Overmann J."/>
            <person name="Amann R."/>
            <person name="Jetten M.S.M."/>
            <person name="Mascher T."/>
            <person name="Medema M.H."/>
            <person name="Devos D.P."/>
            <person name="Kaster A.-K."/>
            <person name="Ovreas L."/>
            <person name="Rohde M."/>
            <person name="Galperin M.Y."/>
            <person name="Jogler C."/>
        </authorList>
    </citation>
    <scope>NUCLEOTIDE SEQUENCE [LARGE SCALE GENOMIC DNA]</scope>
    <source>
        <strain evidence="2 3">Poly41</strain>
    </source>
</reference>